<proteinExistence type="predicted"/>
<evidence type="ECO:0008006" key="3">
    <source>
        <dbReference type="Google" id="ProtNLM"/>
    </source>
</evidence>
<dbReference type="HOGENOM" id="CLU_3331893_0_0_6"/>
<sequence>MEANTMALTVNTNIASLNTQRNINNSSNALTTESPQLS</sequence>
<evidence type="ECO:0000313" key="1">
    <source>
        <dbReference type="EMBL" id="ABP79532.1"/>
    </source>
</evidence>
<protein>
    <recommendedName>
        <fullName evidence="3">Flagellin</fullName>
    </recommendedName>
</protein>
<evidence type="ECO:0000313" key="2">
    <source>
        <dbReference type="Proteomes" id="UP000000233"/>
    </source>
</evidence>
<reference evidence="1 2" key="1">
    <citation type="journal article" date="2008" name="Proc. Natl. Acad. Sci. U.S.A.">
        <title>Nitrogen fixation island and rhizosphere competence traits in the genome of root-associated Pseudomonas stutzeri A1501.</title>
        <authorList>
            <person name="Yan Y."/>
            <person name="Yang J."/>
            <person name="Dou Y."/>
            <person name="Chen M."/>
            <person name="Ping S."/>
            <person name="Peng J."/>
            <person name="Lu W."/>
            <person name="Zhang W."/>
            <person name="Yao Z."/>
            <person name="Li H."/>
            <person name="Liu W."/>
            <person name="He S."/>
            <person name="Geng L."/>
            <person name="Zhang X."/>
            <person name="Yang F."/>
            <person name="Yu H."/>
            <person name="Zhan Y."/>
            <person name="Li D."/>
            <person name="Lin Z."/>
            <person name="Wang Y."/>
            <person name="Elmerich C."/>
            <person name="Lin M."/>
            <person name="Jin Q."/>
        </authorList>
    </citation>
    <scope>NUCLEOTIDE SEQUENCE [LARGE SCALE GENOMIC DNA]</scope>
    <source>
        <strain evidence="1 2">A1501</strain>
    </source>
</reference>
<dbReference type="EMBL" id="CP000304">
    <property type="protein sequence ID" value="ABP79532.1"/>
    <property type="molecule type" value="Genomic_DNA"/>
</dbReference>
<keyword evidence="2" id="KW-1185">Reference proteome</keyword>
<accession>A4VKN1</accession>
<name>A4VKN1_STUS1</name>
<dbReference type="Proteomes" id="UP000000233">
    <property type="component" value="Chromosome"/>
</dbReference>
<dbReference type="AlphaFoldDB" id="A4VKN1"/>
<dbReference type="KEGG" id="psa:PST_1858"/>
<gene>
    <name evidence="1" type="ordered locus">PST_1858</name>
</gene>
<organism evidence="1 2">
    <name type="scientific">Stutzerimonas stutzeri (strain A1501)</name>
    <name type="common">Pseudomonas stutzeri</name>
    <dbReference type="NCBI Taxonomy" id="379731"/>
    <lineage>
        <taxon>Bacteria</taxon>
        <taxon>Pseudomonadati</taxon>
        <taxon>Pseudomonadota</taxon>
        <taxon>Gammaproteobacteria</taxon>
        <taxon>Pseudomonadales</taxon>
        <taxon>Pseudomonadaceae</taxon>
        <taxon>Stutzerimonas</taxon>
    </lineage>
</organism>